<dbReference type="PANTHER" id="PTHR45739:SF3">
    <property type="entry name" value="FRAS-RELATED EXTRACELLULAR MATRIX PROTEIN 1B PRECURSOR"/>
    <property type="match status" value="1"/>
</dbReference>
<name>A0AAV9RZ68_9TELE</name>
<keyword evidence="1" id="KW-0732">Signal</keyword>
<sequence length="383" mass="41822">MLVYQQDPELSLINSTPGESLLLVDEGSRACLCGGVLGVSDPDSSPEELTFYLETPPLHGFLENMQPIPGSEKSTAGLPIESFSLTNLTSGLINYVQSEHRGVEPTVDHMAISVSDGLHSSAPVTFYIIINPTNDELPSLLLANFTVKEGGVRDLTPSILDASDLDHPPDLLTFRVERPPAHGILVHAPYREVGAELLQRSHGVLSFTLQELRQGMKILYQHDDTETLEDAVLLQLTDGVHSVQGTARVTVLPVNDNKPYLISSPQRAGSVSASLHVSGTTPRRALLPLLHLLKLQRSRRSPWRAAMFSCRAAWQRCGPLARRAAYRLPLDGAASSSVTFMDRWVNVETWLSLSVTRSARVTGLESREIRGTSRSCTAVGARH</sequence>
<reference evidence="5 6" key="1">
    <citation type="submission" date="2021-06" db="EMBL/GenBank/DDBJ databases">
        <authorList>
            <person name="Palmer J.M."/>
        </authorList>
    </citation>
    <scope>NUCLEOTIDE SEQUENCE [LARGE SCALE GENOMIC DNA]</scope>
    <source>
        <strain evidence="5 6">MEX-2019</strain>
        <tissue evidence="5">Muscle</tissue>
    </source>
</reference>
<keyword evidence="3" id="KW-0325">Glycoprotein</keyword>
<evidence type="ECO:0000313" key="5">
    <source>
        <dbReference type="EMBL" id="KAK5614399.1"/>
    </source>
</evidence>
<feature type="repeat" description="CSPG" evidence="4">
    <location>
        <begin position="12"/>
        <end position="115"/>
    </location>
</feature>
<dbReference type="InterPro" id="IPR051561">
    <property type="entry name" value="FRAS1_ECM"/>
</dbReference>
<evidence type="ECO:0000256" key="2">
    <source>
        <dbReference type="ARBA" id="ARBA00022737"/>
    </source>
</evidence>
<organism evidence="5 6">
    <name type="scientific">Crenichthys baileyi</name>
    <name type="common">White River springfish</name>
    <dbReference type="NCBI Taxonomy" id="28760"/>
    <lineage>
        <taxon>Eukaryota</taxon>
        <taxon>Metazoa</taxon>
        <taxon>Chordata</taxon>
        <taxon>Craniata</taxon>
        <taxon>Vertebrata</taxon>
        <taxon>Euteleostomi</taxon>
        <taxon>Actinopterygii</taxon>
        <taxon>Neopterygii</taxon>
        <taxon>Teleostei</taxon>
        <taxon>Neoteleostei</taxon>
        <taxon>Acanthomorphata</taxon>
        <taxon>Ovalentaria</taxon>
        <taxon>Atherinomorphae</taxon>
        <taxon>Cyprinodontiformes</taxon>
        <taxon>Goodeidae</taxon>
        <taxon>Crenichthys</taxon>
    </lineage>
</organism>
<keyword evidence="2" id="KW-0677">Repeat</keyword>
<accession>A0AAV9RZ68</accession>
<dbReference type="Proteomes" id="UP001311232">
    <property type="component" value="Unassembled WGS sequence"/>
</dbReference>
<evidence type="ECO:0000256" key="3">
    <source>
        <dbReference type="ARBA" id="ARBA00023180"/>
    </source>
</evidence>
<keyword evidence="6" id="KW-1185">Reference proteome</keyword>
<evidence type="ECO:0000256" key="1">
    <source>
        <dbReference type="ARBA" id="ARBA00022729"/>
    </source>
</evidence>
<feature type="repeat" description="CSPG" evidence="4">
    <location>
        <begin position="136"/>
        <end position="237"/>
    </location>
</feature>
<gene>
    <name evidence="5" type="ORF">CRENBAI_026016</name>
</gene>
<dbReference type="AlphaFoldDB" id="A0AAV9RZ68"/>
<evidence type="ECO:0000313" key="6">
    <source>
        <dbReference type="Proteomes" id="UP001311232"/>
    </source>
</evidence>
<dbReference type="PROSITE" id="PS51854">
    <property type="entry name" value="CSPG"/>
    <property type="match status" value="2"/>
</dbReference>
<protein>
    <submittedName>
        <fullName evidence="5">Uncharacterized protein</fullName>
    </submittedName>
</protein>
<comment type="caution">
    <text evidence="5">The sequence shown here is derived from an EMBL/GenBank/DDBJ whole genome shotgun (WGS) entry which is preliminary data.</text>
</comment>
<dbReference type="InterPro" id="IPR039005">
    <property type="entry name" value="CSPG_rpt"/>
</dbReference>
<dbReference type="GO" id="GO:0009653">
    <property type="term" value="P:anatomical structure morphogenesis"/>
    <property type="evidence" value="ECO:0007669"/>
    <property type="project" value="TreeGrafter"/>
</dbReference>
<proteinExistence type="predicted"/>
<evidence type="ECO:0000256" key="4">
    <source>
        <dbReference type="PROSITE-ProRule" id="PRU01201"/>
    </source>
</evidence>
<dbReference type="EMBL" id="JAHHUM010001162">
    <property type="protein sequence ID" value="KAK5614399.1"/>
    <property type="molecule type" value="Genomic_DNA"/>
</dbReference>
<dbReference type="PANTHER" id="PTHR45739">
    <property type="entry name" value="MATRIX PROTEIN, PUTATIVE-RELATED"/>
    <property type="match status" value="1"/>
</dbReference>
<dbReference type="Pfam" id="PF16184">
    <property type="entry name" value="Cadherin_3"/>
    <property type="match status" value="2"/>
</dbReference>